<dbReference type="InterPro" id="IPR000119">
    <property type="entry name" value="Hist_DNA-bd"/>
</dbReference>
<dbReference type="Proteomes" id="UP000297872">
    <property type="component" value="Unassembled WGS sequence"/>
</dbReference>
<protein>
    <submittedName>
        <fullName evidence="5">HU family DNA-binding protein</fullName>
    </submittedName>
</protein>
<proteinExistence type="inferred from homology"/>
<dbReference type="Gene3D" id="4.10.520.10">
    <property type="entry name" value="IHF-like DNA-binding proteins"/>
    <property type="match status" value="1"/>
</dbReference>
<dbReference type="SUPFAM" id="SSF47729">
    <property type="entry name" value="IHF-like DNA-binding proteins"/>
    <property type="match status" value="1"/>
</dbReference>
<keyword evidence="2" id="KW-0226">DNA condensation</keyword>
<keyword evidence="6" id="KW-1185">Reference proteome</keyword>
<dbReference type="GeneID" id="302993709"/>
<dbReference type="GO" id="GO:0030261">
    <property type="term" value="P:chromosome condensation"/>
    <property type="evidence" value="ECO:0007669"/>
    <property type="project" value="UniProtKB-KW"/>
</dbReference>
<evidence type="ECO:0000256" key="3">
    <source>
        <dbReference type="ARBA" id="ARBA00023125"/>
    </source>
</evidence>
<reference evidence="5 6" key="1">
    <citation type="submission" date="2019-02" db="EMBL/GenBank/DDBJ databases">
        <title>Draft Genome Sequence of the Prevotella sp. BCRC 81118, Isolated from Human Feces.</title>
        <authorList>
            <person name="Huang C.-H."/>
        </authorList>
    </citation>
    <scope>NUCLEOTIDE SEQUENCE [LARGE SCALE GENOMIC DNA]</scope>
    <source>
        <strain evidence="5 6">BCRC 81118</strain>
    </source>
</reference>
<evidence type="ECO:0000256" key="1">
    <source>
        <dbReference type="ARBA" id="ARBA00010529"/>
    </source>
</evidence>
<evidence type="ECO:0000256" key="4">
    <source>
        <dbReference type="RuleBase" id="RU003939"/>
    </source>
</evidence>
<sequence length="95" mass="10317">MNKTQIVSALAEKAGISKVDAANYVNTIFGVIADNIVEGDGLVAIPDFGRFSIKHVAERQGVNPSTGEKITIEARDKVVFKASDSLCYYSRKHCK</sequence>
<dbReference type="RefSeq" id="WP_134842322.1">
    <property type="nucleotide sequence ID" value="NZ_DAWEHA010000075.1"/>
</dbReference>
<dbReference type="PANTHER" id="PTHR33175:SF3">
    <property type="entry name" value="DNA-BINDING PROTEIN HU-BETA"/>
    <property type="match status" value="1"/>
</dbReference>
<dbReference type="SMART" id="SM00411">
    <property type="entry name" value="BHL"/>
    <property type="match status" value="1"/>
</dbReference>
<comment type="caution">
    <text evidence="5">The sequence shown here is derived from an EMBL/GenBank/DDBJ whole genome shotgun (WGS) entry which is preliminary data.</text>
</comment>
<dbReference type="EMBL" id="SGVY01000001">
    <property type="protein sequence ID" value="TFH84515.1"/>
    <property type="molecule type" value="Genomic_DNA"/>
</dbReference>
<name>A0A4Y8VVT1_9BACT</name>
<dbReference type="CDD" id="cd13831">
    <property type="entry name" value="HU"/>
    <property type="match status" value="1"/>
</dbReference>
<dbReference type="OrthoDB" id="9799835at2"/>
<evidence type="ECO:0000313" key="6">
    <source>
        <dbReference type="Proteomes" id="UP000297872"/>
    </source>
</evidence>
<evidence type="ECO:0000256" key="2">
    <source>
        <dbReference type="ARBA" id="ARBA00023067"/>
    </source>
</evidence>
<keyword evidence="3 5" id="KW-0238">DNA-binding</keyword>
<dbReference type="GO" id="GO:0030527">
    <property type="term" value="F:structural constituent of chromatin"/>
    <property type="evidence" value="ECO:0007669"/>
    <property type="project" value="InterPro"/>
</dbReference>
<evidence type="ECO:0000313" key="5">
    <source>
        <dbReference type="EMBL" id="TFH84515.1"/>
    </source>
</evidence>
<dbReference type="Pfam" id="PF00216">
    <property type="entry name" value="Bac_DNA_binding"/>
    <property type="match status" value="1"/>
</dbReference>
<comment type="similarity">
    <text evidence="1 4">Belongs to the bacterial histone-like protein family.</text>
</comment>
<dbReference type="AlphaFoldDB" id="A0A4Y8VVT1"/>
<dbReference type="InterPro" id="IPR010992">
    <property type="entry name" value="IHF-like_DNA-bd_dom_sf"/>
</dbReference>
<dbReference type="PANTHER" id="PTHR33175">
    <property type="entry name" value="DNA-BINDING PROTEIN HU"/>
    <property type="match status" value="1"/>
</dbReference>
<accession>A0A4Y8VVT1</accession>
<dbReference type="GO" id="GO:0003677">
    <property type="term" value="F:DNA binding"/>
    <property type="evidence" value="ECO:0007669"/>
    <property type="project" value="UniProtKB-KW"/>
</dbReference>
<gene>
    <name evidence="5" type="ORF">EXN75_00150</name>
</gene>
<organism evidence="5 6">
    <name type="scientific">Segatella hominis</name>
    <dbReference type="NCBI Taxonomy" id="2518605"/>
    <lineage>
        <taxon>Bacteria</taxon>
        <taxon>Pseudomonadati</taxon>
        <taxon>Bacteroidota</taxon>
        <taxon>Bacteroidia</taxon>
        <taxon>Bacteroidales</taxon>
        <taxon>Prevotellaceae</taxon>
        <taxon>Segatella</taxon>
    </lineage>
</organism>